<dbReference type="AlphaFoldDB" id="A0AB73R7S3"/>
<evidence type="ECO:0000313" key="2">
    <source>
        <dbReference type="Proteomes" id="UP000220435"/>
    </source>
</evidence>
<gene>
    <name evidence="1" type="ORF">CN694_27195</name>
</gene>
<comment type="caution">
    <text evidence="1">The sequence shown here is derived from an EMBL/GenBank/DDBJ whole genome shotgun (WGS) entry which is preliminary data.</text>
</comment>
<evidence type="ECO:0000313" key="1">
    <source>
        <dbReference type="EMBL" id="PEK18547.1"/>
    </source>
</evidence>
<proteinExistence type="predicted"/>
<sequence>MKSTVFLMYKPFDNRISKRISTPISETFLCENVTKNSGELYTMKAIEEGTLKTHTIAPVNVTLDEKNISLLAEEVYKRINSNLKTGALVRPY</sequence>
<name>A0AB73R7S3_9BACI</name>
<protein>
    <submittedName>
        <fullName evidence="1">Uncharacterized protein</fullName>
    </submittedName>
</protein>
<reference evidence="1 2" key="1">
    <citation type="submission" date="2017-09" db="EMBL/GenBank/DDBJ databases">
        <title>Large-scale bioinformatics analysis of Bacillus genomes uncovers conserved roles of natural products in bacterial physiology.</title>
        <authorList>
            <consortium name="Agbiome Team Llc"/>
            <person name="Bleich R.M."/>
            <person name="Kirk G.J."/>
            <person name="Santa Maria K.C."/>
            <person name="Allen S.E."/>
            <person name="Farag S."/>
            <person name="Shank E.A."/>
            <person name="Bowers A."/>
        </authorList>
    </citation>
    <scope>NUCLEOTIDE SEQUENCE [LARGE SCALE GENOMIC DNA]</scope>
    <source>
        <strain evidence="1 2">AFS000414</strain>
    </source>
</reference>
<dbReference type="EMBL" id="NUFG01000031">
    <property type="protein sequence ID" value="PEK18547.1"/>
    <property type="molecule type" value="Genomic_DNA"/>
</dbReference>
<organism evidence="1 2">
    <name type="scientific">Bacillus wiedmannii</name>
    <dbReference type="NCBI Taxonomy" id="1890302"/>
    <lineage>
        <taxon>Bacteria</taxon>
        <taxon>Bacillati</taxon>
        <taxon>Bacillota</taxon>
        <taxon>Bacilli</taxon>
        <taxon>Bacillales</taxon>
        <taxon>Bacillaceae</taxon>
        <taxon>Bacillus</taxon>
        <taxon>Bacillus cereus group</taxon>
    </lineage>
</organism>
<accession>A0AB73R7S3</accession>
<dbReference type="Proteomes" id="UP000220435">
    <property type="component" value="Unassembled WGS sequence"/>
</dbReference>
<dbReference type="RefSeq" id="WP_098058722.1">
    <property type="nucleotide sequence ID" value="NZ_NUFG01000031.1"/>
</dbReference>